<dbReference type="Proteomes" id="UP000060699">
    <property type="component" value="Chromosome"/>
</dbReference>
<dbReference type="KEGG" id="rdp:RD2015_2924"/>
<protein>
    <submittedName>
        <fullName evidence="1">Uncharacterized protein</fullName>
    </submittedName>
</protein>
<name>A0A0U3MSN3_9BURK</name>
<proteinExistence type="predicted"/>
<gene>
    <name evidence="1" type="ORF">RD2015_2924</name>
</gene>
<dbReference type="AlphaFoldDB" id="A0A0U3MSN3"/>
<evidence type="ECO:0000313" key="1">
    <source>
        <dbReference type="EMBL" id="ALV07386.1"/>
    </source>
</evidence>
<sequence length="114" mass="12970">MIWLQLLAYFAAWTIALMAVLEVFAWLLRRVARLPRPLPLVLGLLLYGVVACTFALPLFGLELVQGPRAASSEEMRSVALMGYLVCLLLAVLFFRRRHLVALRALGYFQSRLRH</sequence>
<dbReference type="EMBL" id="CP013729">
    <property type="protein sequence ID" value="ALV07386.1"/>
    <property type="molecule type" value="Genomic_DNA"/>
</dbReference>
<keyword evidence="2" id="KW-1185">Reference proteome</keyword>
<evidence type="ECO:0000313" key="2">
    <source>
        <dbReference type="Proteomes" id="UP000060699"/>
    </source>
</evidence>
<dbReference type="RefSeq" id="WP_058935504.1">
    <property type="nucleotide sequence ID" value="NZ_CP013729.1"/>
</dbReference>
<reference evidence="1 2" key="1">
    <citation type="submission" date="2015-12" db="EMBL/GenBank/DDBJ databases">
        <title>Complete genome of Roseateles depolymerans KCTC 42856.</title>
        <authorList>
            <person name="Kim K.M."/>
        </authorList>
    </citation>
    <scope>NUCLEOTIDE SEQUENCE [LARGE SCALE GENOMIC DNA]</scope>
    <source>
        <strain evidence="1 2">KCTC 42856</strain>
    </source>
</reference>
<accession>A0A0U3MSN3</accession>
<organism evidence="1 2">
    <name type="scientific">Roseateles depolymerans</name>
    <dbReference type="NCBI Taxonomy" id="76731"/>
    <lineage>
        <taxon>Bacteria</taxon>
        <taxon>Pseudomonadati</taxon>
        <taxon>Pseudomonadota</taxon>
        <taxon>Betaproteobacteria</taxon>
        <taxon>Burkholderiales</taxon>
        <taxon>Sphaerotilaceae</taxon>
        <taxon>Roseateles</taxon>
    </lineage>
</organism>
<dbReference type="STRING" id="76731.RD2015_2924"/>